<feature type="compositionally biased region" description="Low complexity" evidence="1">
    <location>
        <begin position="88"/>
        <end position="98"/>
    </location>
</feature>
<sequence>TPATLATSSSSSSRNSSSSISPTPCAPRQLQRSRHCRHRPCNSIISSNRQRSSPAIPANWRHCCADPEMEHFRSWQVVVLRLRRSATSGCSNISSSNSRRVATSESIDTRPLPPASQLANGSTHSRRL</sequence>
<gene>
    <name evidence="2" type="primary">sima-RA</name>
</gene>
<feature type="region of interest" description="Disordered" evidence="1">
    <location>
        <begin position="88"/>
        <end position="128"/>
    </location>
</feature>
<evidence type="ECO:0000313" key="2">
    <source>
        <dbReference type="EMBL" id="ADP21869.1"/>
    </source>
</evidence>
<proteinExistence type="evidence at transcript level"/>
<feature type="compositionally biased region" description="Low complexity" evidence="1">
    <location>
        <begin position="42"/>
        <end position="53"/>
    </location>
</feature>
<organism evidence="2">
    <name type="scientific">Drosophila melanogaster</name>
    <name type="common">Fruit fly</name>
    <dbReference type="NCBI Taxonomy" id="7227"/>
    <lineage>
        <taxon>Eukaryota</taxon>
        <taxon>Metazoa</taxon>
        <taxon>Ecdysozoa</taxon>
        <taxon>Arthropoda</taxon>
        <taxon>Hexapoda</taxon>
        <taxon>Insecta</taxon>
        <taxon>Pterygota</taxon>
        <taxon>Neoptera</taxon>
        <taxon>Endopterygota</taxon>
        <taxon>Diptera</taxon>
        <taxon>Brachycera</taxon>
        <taxon>Muscomorpha</taxon>
        <taxon>Ephydroidea</taxon>
        <taxon>Drosophilidae</taxon>
        <taxon>Drosophila</taxon>
        <taxon>Sophophora</taxon>
    </lineage>
</organism>
<feature type="compositionally biased region" description="Low complexity" evidence="1">
    <location>
        <begin position="8"/>
        <end position="21"/>
    </location>
</feature>
<feature type="compositionally biased region" description="Polar residues" evidence="1">
    <location>
        <begin position="117"/>
        <end position="128"/>
    </location>
</feature>
<accession>E3CTR4</accession>
<reference evidence="2" key="1">
    <citation type="submission" date="2010-10" db="EMBL/GenBank/DDBJ databases">
        <authorList>
            <person name="Carlson J."/>
            <person name="Booth B."/>
            <person name="Frise E."/>
            <person name="Sandler J."/>
            <person name="Wan K."/>
            <person name="Yu C."/>
            <person name="Celniker S."/>
        </authorList>
    </citation>
    <scope>NUCLEOTIDE SEQUENCE</scope>
</reference>
<feature type="non-terminal residue" evidence="2">
    <location>
        <position position="1"/>
    </location>
</feature>
<protein>
    <submittedName>
        <fullName evidence="2">MIP27517p</fullName>
    </submittedName>
</protein>
<feature type="region of interest" description="Disordered" evidence="1">
    <location>
        <begin position="1"/>
        <end position="58"/>
    </location>
</feature>
<dbReference type="EMBL" id="BT125730">
    <property type="protein sequence ID" value="ADP21869.1"/>
    <property type="molecule type" value="mRNA"/>
</dbReference>
<evidence type="ECO:0000256" key="1">
    <source>
        <dbReference type="SAM" id="MobiDB-lite"/>
    </source>
</evidence>
<feature type="compositionally biased region" description="Basic residues" evidence="1">
    <location>
        <begin position="31"/>
        <end position="40"/>
    </location>
</feature>
<dbReference type="AlphaFoldDB" id="E3CTR4"/>
<name>E3CTR4_DROME</name>